<reference evidence="2 5" key="1">
    <citation type="submission" date="2015-06" db="EMBL/GenBank/DDBJ databases">
        <title>Genome sequence of Pseudoalteromonas carrageenovora.</title>
        <authorList>
            <person name="Xie B.-B."/>
            <person name="Rong J.-C."/>
            <person name="Qin Q.-L."/>
            <person name="Zhang Y.-Z."/>
        </authorList>
    </citation>
    <scope>NUCLEOTIDE SEQUENCE [LARGE SCALE GENOMIC DNA]</scope>
    <source>
        <strain evidence="2 5">IAM 12662</strain>
    </source>
</reference>
<dbReference type="AlphaFoldDB" id="A0A2K4X987"/>
<reference evidence="3 4" key="2">
    <citation type="submission" date="2017-11" db="EMBL/GenBank/DDBJ databases">
        <authorList>
            <person name="Han C.G."/>
        </authorList>
    </citation>
    <scope>NUCLEOTIDE SEQUENCE [LARGE SCALE GENOMIC DNA]</scope>
    <source>
        <strain evidence="4">ATCC 43555</strain>
        <strain evidence="3">ATCC43555</strain>
    </source>
</reference>
<sequence>MNNNTEVKKRDNRASDITFRWMLNTFGPEWEEWQKLASEWMETQQTGVGPKQVALTRFFETYLYKQVPYAVDVKLFFSGFNGHKCSTEEFEKIIRKTVNQPAAIQKSVNVPCDFIDYIIESHLSEKNDNGVSIPLVVNPLSKIKIARSFTETVRNPLPYRYIQDLRQIICPLPSKKEMLQISESLELNEELKPSYHYRNFCDWVWSHDVQKSDWYEVGEEVIDKSDPDCVWRIKNKGKKEIYQIWSPVRHMILFIKLHLPLRTYQISMLDSGEADTWRYENQDWILNEKHRFTLGNEKRPYGKGVFRRVYDSVSAAYSTALYINTNKSADNNKEELERGYTIPWQNEEVLYWLEKLRNWQEKYNPIQKPTDCTTLKNKHIADQKKSEVQLKSMGDISFLFRDASATGTDTSKPTYYKAINRLWYQLLLKLESNLESNGDTLDNGEKLKLVHECPPGVSLASMTSTYFPLHSLRVSLITAYTMDTQLPIAVISKMLAGHSRLLMTIYYNKITPSVFAHKMGEAELQLEEKSTQSVRNFLKDASAEQIQMKMAYHKSDSIEAALVNRAPIGWEERATGLCLVGGNTVKSSESSSLGGCWNGGEELTEAIYAQNRIYAAVPHGPENCIRCRWFITEARYLPTLNAQFNQLSYKAHQAANLFIEIEGELDNLKDESFFAEEQGIPFIKHNELQVLQRRYEKQKVEADEYTKDWMACFELINKIIRIEETRKDDEKQDKLIAVGDERDVTKALKFIETKSEFLHLSLLCEDAEFYPDLKDELRKTPAIHKRTMQLSRVLMKSGFKPVFMEIDENQQLIAVNAMMRKMAKIADPEDKMEGYRKVANHIEAEEYLVNNKLLSAGISAIKNNVINLAKLTLPLNLES</sequence>
<evidence type="ECO:0000313" key="2">
    <source>
        <dbReference type="EMBL" id="MBE0383225.1"/>
    </source>
</evidence>
<evidence type="ECO:0000256" key="1">
    <source>
        <dbReference type="SAM" id="Coils"/>
    </source>
</evidence>
<dbReference type="Proteomes" id="UP000615003">
    <property type="component" value="Unassembled WGS sequence"/>
</dbReference>
<organism evidence="3 4">
    <name type="scientific">Pseudoalteromonas carrageenovora IAM 12662</name>
    <dbReference type="NCBI Taxonomy" id="1314868"/>
    <lineage>
        <taxon>Bacteria</taxon>
        <taxon>Pseudomonadati</taxon>
        <taxon>Pseudomonadota</taxon>
        <taxon>Gammaproteobacteria</taxon>
        <taxon>Alteromonadales</taxon>
        <taxon>Pseudoalteromonadaceae</taxon>
        <taxon>Pseudoalteromonas</taxon>
    </lineage>
</organism>
<keyword evidence="5" id="KW-1185">Reference proteome</keyword>
<dbReference type="InterPro" id="IPR024965">
    <property type="entry name" value="Putative_integrase"/>
</dbReference>
<accession>A0A2K4X987</accession>
<evidence type="ECO:0008006" key="6">
    <source>
        <dbReference type="Google" id="ProtNLM"/>
    </source>
</evidence>
<gene>
    <name evidence="3" type="ORF">PCAR9_A30048</name>
    <name evidence="2" type="ORF">PCARR_a1534</name>
</gene>
<name>A0A2K4X987_PSEVC</name>
<dbReference type="RefSeq" id="WP_104642644.1">
    <property type="nucleotide sequence ID" value="NZ_AQGW01000020.1"/>
</dbReference>
<dbReference type="Proteomes" id="UP000238288">
    <property type="component" value="Chromosome PCAR9a"/>
</dbReference>
<evidence type="ECO:0000313" key="4">
    <source>
        <dbReference type="Proteomes" id="UP000238288"/>
    </source>
</evidence>
<proteinExistence type="predicted"/>
<dbReference type="EMBL" id="LT965928">
    <property type="protein sequence ID" value="SOU40885.1"/>
    <property type="molecule type" value="Genomic_DNA"/>
</dbReference>
<dbReference type="EMBL" id="AQGW01000020">
    <property type="protein sequence ID" value="MBE0383225.1"/>
    <property type="molecule type" value="Genomic_DNA"/>
</dbReference>
<dbReference type="GeneID" id="93663544"/>
<evidence type="ECO:0000313" key="5">
    <source>
        <dbReference type="Proteomes" id="UP000615003"/>
    </source>
</evidence>
<keyword evidence="1" id="KW-0175">Coiled coil</keyword>
<evidence type="ECO:0000313" key="3">
    <source>
        <dbReference type="EMBL" id="SOU40885.1"/>
    </source>
</evidence>
<dbReference type="OrthoDB" id="2077978at2"/>
<feature type="coiled-coil region" evidence="1">
    <location>
        <begin position="651"/>
        <end position="708"/>
    </location>
</feature>
<dbReference type="Pfam" id="PF13009">
    <property type="entry name" value="Integrase_2"/>
    <property type="match status" value="1"/>
</dbReference>
<protein>
    <recommendedName>
        <fullName evidence="6">Integrase</fullName>
    </recommendedName>
</protein>